<evidence type="ECO:0000313" key="3">
    <source>
        <dbReference type="EMBL" id="KAF5363176.1"/>
    </source>
</evidence>
<dbReference type="OrthoDB" id="3202382at2759"/>
<feature type="region of interest" description="Disordered" evidence="1">
    <location>
        <begin position="406"/>
        <end position="471"/>
    </location>
</feature>
<dbReference type="Proteomes" id="UP000559256">
    <property type="component" value="Unassembled WGS sequence"/>
</dbReference>
<comment type="caution">
    <text evidence="3">The sequence shown here is derived from an EMBL/GenBank/DDBJ whole genome shotgun (WGS) entry which is preliminary data.</text>
</comment>
<dbReference type="AlphaFoldDB" id="A0A8H5GE90"/>
<gene>
    <name evidence="3" type="ORF">D9758_008391</name>
</gene>
<feature type="compositionally biased region" description="Low complexity" evidence="1">
    <location>
        <begin position="414"/>
        <end position="471"/>
    </location>
</feature>
<feature type="domain" description="F-box" evidence="2">
    <location>
        <begin position="1"/>
        <end position="47"/>
    </location>
</feature>
<evidence type="ECO:0000313" key="4">
    <source>
        <dbReference type="Proteomes" id="UP000559256"/>
    </source>
</evidence>
<evidence type="ECO:0000259" key="2">
    <source>
        <dbReference type="PROSITE" id="PS50181"/>
    </source>
</evidence>
<keyword evidence="4" id="KW-1185">Reference proteome</keyword>
<reference evidence="3 4" key="1">
    <citation type="journal article" date="2020" name="ISME J.">
        <title>Uncovering the hidden diversity of litter-decomposition mechanisms in mushroom-forming fungi.</title>
        <authorList>
            <person name="Floudas D."/>
            <person name="Bentzer J."/>
            <person name="Ahren D."/>
            <person name="Johansson T."/>
            <person name="Persson P."/>
            <person name="Tunlid A."/>
        </authorList>
    </citation>
    <scope>NUCLEOTIDE SEQUENCE [LARGE SCALE GENOMIC DNA]</scope>
    <source>
        <strain evidence="3 4">CBS 291.85</strain>
    </source>
</reference>
<dbReference type="InterPro" id="IPR001810">
    <property type="entry name" value="F-box_dom"/>
</dbReference>
<accession>A0A8H5GE90</accession>
<evidence type="ECO:0000256" key="1">
    <source>
        <dbReference type="SAM" id="MobiDB-lite"/>
    </source>
</evidence>
<dbReference type="CDD" id="cd09917">
    <property type="entry name" value="F-box_SF"/>
    <property type="match status" value="1"/>
</dbReference>
<dbReference type="EMBL" id="JAACJM010000034">
    <property type="protein sequence ID" value="KAF5363176.1"/>
    <property type="molecule type" value="Genomic_DNA"/>
</dbReference>
<dbReference type="SUPFAM" id="SSF81383">
    <property type="entry name" value="F-box domain"/>
    <property type="match status" value="1"/>
</dbReference>
<protein>
    <recommendedName>
        <fullName evidence="2">F-box domain-containing protein</fullName>
    </recommendedName>
</protein>
<dbReference type="PROSITE" id="PS50181">
    <property type="entry name" value="FBOX"/>
    <property type="match status" value="1"/>
</dbReference>
<sequence length="555" mass="62288">MPTLHTLPYDLLLNIAVFLDLYDIHALHLTCKSLYFSFTTRPVYRKLANDLLRRCRPLPLKGFQRLIDLSTEQFIHSVNKAYQYEHAWRSRTPQPLTFQFDGEDDSIIYNKNLSTWRPHACNNYLDLPDPHPEATSSADTVTSGIKAAEDGDTGIASTTNLLHTTPSTGSWYRIIHTPPGEDIHWLSPITSSYVLCATKLGKVVCWDIQRDSCLAEWNPGFEWELWKCRVDFDTKTVYFTMATVLHNSYDDKRITEFSLIRLRFSEDAHGHKTGAPDFLPVAKFKTTGVVMNIFILDPNLRLLSTFVWRATTNTIGLFVLLDWDTDDYVYVDTGIDCVMSSNWSCILFDDNVVIHCEDCEAAFQHFYPLAMLREHTQQFKYAEDPKKPDSDKPTSGLVKMRRKLAASIGGSKNTSPSTSTSEVNSTSTSASLSASTSGSASTSNSTSSNPTPDADANPNSDPSNPSSDPSSQAFILKSLKEKTLPKISSYPLLPYESLVKRFTFPKPPPPTRQYTLMPVTQALLDLLPGNISNVVVDDYNDDEEGFFDDADADDE</sequence>
<name>A0A8H5GE90_9AGAR</name>
<organism evidence="3 4">
    <name type="scientific">Tetrapyrgos nigripes</name>
    <dbReference type="NCBI Taxonomy" id="182062"/>
    <lineage>
        <taxon>Eukaryota</taxon>
        <taxon>Fungi</taxon>
        <taxon>Dikarya</taxon>
        <taxon>Basidiomycota</taxon>
        <taxon>Agaricomycotina</taxon>
        <taxon>Agaricomycetes</taxon>
        <taxon>Agaricomycetidae</taxon>
        <taxon>Agaricales</taxon>
        <taxon>Marasmiineae</taxon>
        <taxon>Marasmiaceae</taxon>
        <taxon>Tetrapyrgos</taxon>
    </lineage>
</organism>
<proteinExistence type="predicted"/>
<dbReference type="InterPro" id="IPR036047">
    <property type="entry name" value="F-box-like_dom_sf"/>
</dbReference>
<dbReference type="Pfam" id="PF00646">
    <property type="entry name" value="F-box"/>
    <property type="match status" value="1"/>
</dbReference>